<evidence type="ECO:0000313" key="1">
    <source>
        <dbReference type="EMBL" id="MBD3930939.1"/>
    </source>
</evidence>
<name>A0A927EVT7_9ACTN</name>
<keyword evidence="2" id="KW-1185">Reference proteome</keyword>
<dbReference type="Proteomes" id="UP000632289">
    <property type="component" value="Unassembled WGS sequence"/>
</dbReference>
<dbReference type="AlphaFoldDB" id="A0A927EVT7"/>
<dbReference type="Gene3D" id="3.30.470.20">
    <property type="entry name" value="ATP-grasp fold, B domain"/>
    <property type="match status" value="1"/>
</dbReference>
<evidence type="ECO:0008006" key="3">
    <source>
        <dbReference type="Google" id="ProtNLM"/>
    </source>
</evidence>
<sequence length="309" mass="31919">MLLNPRGEAVRAARAVGARTLVVGPDLAAPGMRRTLAEADEAVECDWSDTRRLLNVLRPFSGMPQTSVFGFDAASALHASYANAILRLPGNPPGVLRALTEPAALRELANRYTPYPVRAERCDAPGLADAARRTGFPCLVRPATGRARLLHTPADAEALAVSCAEAPETGPLLVEECLDGPAYDVCAHSYGGAHTVHSVAPAGTTAACGDFGQAAHGDVFGTDAVPDGPAPAGLRPEDLRAVRRLVTVTLEAVDHQVGLTHATVVRTAQGPRLLAAGPGPVPGAECSLYELAVTAVLGLPRPAHQAAVG</sequence>
<dbReference type="RefSeq" id="WP_191208154.1">
    <property type="nucleotide sequence ID" value="NZ_BAABKL010000039.1"/>
</dbReference>
<evidence type="ECO:0000313" key="2">
    <source>
        <dbReference type="Proteomes" id="UP000632289"/>
    </source>
</evidence>
<reference evidence="1" key="1">
    <citation type="submission" date="2020-09" db="EMBL/GenBank/DDBJ databases">
        <title>Secondary metabolite and genome analysis of marine Streptomyces chumphonensis KK1-2T.</title>
        <authorList>
            <person name="Phongsopitanun W."/>
            <person name="Kanchanasin P."/>
            <person name="Pittayakhajonwut P."/>
            <person name="Suwanborirux K."/>
            <person name="Tanasupawat S."/>
        </authorList>
    </citation>
    <scope>NUCLEOTIDE SEQUENCE</scope>
    <source>
        <strain evidence="1">KK1-2</strain>
    </source>
</reference>
<dbReference type="EMBL" id="JACXYU010000001">
    <property type="protein sequence ID" value="MBD3930939.1"/>
    <property type="molecule type" value="Genomic_DNA"/>
</dbReference>
<dbReference type="SUPFAM" id="SSF56059">
    <property type="entry name" value="Glutathione synthetase ATP-binding domain-like"/>
    <property type="match status" value="1"/>
</dbReference>
<proteinExistence type="predicted"/>
<gene>
    <name evidence="1" type="ORF">IF129_05095</name>
</gene>
<accession>A0A927EVT7</accession>
<protein>
    <recommendedName>
        <fullName evidence="3">ATP-grasp domain-containing protein</fullName>
    </recommendedName>
</protein>
<organism evidence="1 2">
    <name type="scientific">Streptomyces chumphonensis</name>
    <dbReference type="NCBI Taxonomy" id="1214925"/>
    <lineage>
        <taxon>Bacteria</taxon>
        <taxon>Bacillati</taxon>
        <taxon>Actinomycetota</taxon>
        <taxon>Actinomycetes</taxon>
        <taxon>Kitasatosporales</taxon>
        <taxon>Streptomycetaceae</taxon>
        <taxon>Streptomyces</taxon>
    </lineage>
</organism>
<comment type="caution">
    <text evidence="1">The sequence shown here is derived from an EMBL/GenBank/DDBJ whole genome shotgun (WGS) entry which is preliminary data.</text>
</comment>